<keyword evidence="10" id="KW-1185">Reference proteome</keyword>
<dbReference type="PROSITE" id="PS00108">
    <property type="entry name" value="PROTEIN_KINASE_ST"/>
    <property type="match status" value="1"/>
</dbReference>
<dbReference type="InterPro" id="IPR017441">
    <property type="entry name" value="Protein_kinase_ATP_BS"/>
</dbReference>
<feature type="binding site" evidence="6">
    <location>
        <position position="116"/>
    </location>
    <ligand>
        <name>ATP</name>
        <dbReference type="ChEBI" id="CHEBI:30616"/>
    </ligand>
</feature>
<evidence type="ECO:0000313" key="10">
    <source>
        <dbReference type="Proteomes" id="UP000189911"/>
    </source>
</evidence>
<dbReference type="InterPro" id="IPR000719">
    <property type="entry name" value="Prot_kinase_dom"/>
</dbReference>
<dbReference type="PANTHER" id="PTHR43895">
    <property type="entry name" value="CALCIUM/CALMODULIN-DEPENDENT PROTEIN KINASE KINASE-RELATED"/>
    <property type="match status" value="1"/>
</dbReference>
<evidence type="ECO:0000256" key="6">
    <source>
        <dbReference type="PROSITE-ProRule" id="PRU10141"/>
    </source>
</evidence>
<evidence type="ECO:0000256" key="7">
    <source>
        <dbReference type="SAM" id="MobiDB-lite"/>
    </source>
</evidence>
<dbReference type="InterPro" id="IPR011009">
    <property type="entry name" value="Kinase-like_dom_sf"/>
</dbReference>
<dbReference type="PROSITE" id="PS00107">
    <property type="entry name" value="PROTEIN_KINASE_ATP"/>
    <property type="match status" value="1"/>
</dbReference>
<evidence type="ECO:0000256" key="4">
    <source>
        <dbReference type="ARBA" id="ARBA00022777"/>
    </source>
</evidence>
<evidence type="ECO:0000256" key="5">
    <source>
        <dbReference type="ARBA" id="ARBA00022840"/>
    </source>
</evidence>
<evidence type="ECO:0000256" key="3">
    <source>
        <dbReference type="ARBA" id="ARBA00022741"/>
    </source>
</evidence>
<dbReference type="InterPro" id="IPR008271">
    <property type="entry name" value="Ser/Thr_kinase_AS"/>
</dbReference>
<feature type="domain" description="Protein kinase" evidence="8">
    <location>
        <begin position="80"/>
        <end position="390"/>
    </location>
</feature>
<evidence type="ECO:0000256" key="1">
    <source>
        <dbReference type="ARBA" id="ARBA00022527"/>
    </source>
</evidence>
<gene>
    <name evidence="9" type="ORF">LANO_0H13212G</name>
</gene>
<feature type="compositionally biased region" description="Polar residues" evidence="7">
    <location>
        <begin position="527"/>
        <end position="567"/>
    </location>
</feature>
<protein>
    <submittedName>
        <fullName evidence="9">LANO_0H13212g1_1</fullName>
    </submittedName>
</protein>
<dbReference type="Gene3D" id="1.10.510.10">
    <property type="entry name" value="Transferase(Phosphotransferase) domain 1"/>
    <property type="match status" value="1"/>
</dbReference>
<organism evidence="9 10">
    <name type="scientific">Lachancea nothofagi CBS 11611</name>
    <dbReference type="NCBI Taxonomy" id="1266666"/>
    <lineage>
        <taxon>Eukaryota</taxon>
        <taxon>Fungi</taxon>
        <taxon>Dikarya</taxon>
        <taxon>Ascomycota</taxon>
        <taxon>Saccharomycotina</taxon>
        <taxon>Saccharomycetes</taxon>
        <taxon>Saccharomycetales</taxon>
        <taxon>Saccharomycetaceae</taxon>
        <taxon>Lachancea</taxon>
    </lineage>
</organism>
<proteinExistence type="predicted"/>
<evidence type="ECO:0000313" key="9">
    <source>
        <dbReference type="EMBL" id="SCV05698.1"/>
    </source>
</evidence>
<dbReference type="OrthoDB" id="68483at2759"/>
<keyword evidence="1" id="KW-0723">Serine/threonine-protein kinase</keyword>
<dbReference type="GO" id="GO:0007165">
    <property type="term" value="P:signal transduction"/>
    <property type="evidence" value="ECO:0007669"/>
    <property type="project" value="TreeGrafter"/>
</dbReference>
<keyword evidence="5 6" id="KW-0067">ATP-binding</keyword>
<dbReference type="EMBL" id="LT598447">
    <property type="protein sequence ID" value="SCV05698.1"/>
    <property type="molecule type" value="Genomic_DNA"/>
</dbReference>
<feature type="region of interest" description="Disordered" evidence="7">
    <location>
        <begin position="465"/>
        <end position="604"/>
    </location>
</feature>
<sequence length="615" mass="70020">MDETAPLSADSIKLLAPTLINFNDNLKGQSELVVEETTDEDIPKSYHHIVEIHQRSIEQQLRPLVTYTGDSDSKRKLGQFTLVRRIGKGQYGDVYMAKSAIGEHVAVKCISKRPKKPQQYSMNQVMRQMRRQKSLGRRSMSSDEAIIEMNMNKIRWEIFVASRLKHGNVLEIVQCLDSPMSQEIWIVSPWATLGELKWKRRSKLDTLEQWDVVLQHKTNTIEFAEYVLRSLCDGLLYLSEQGCVHRDIKPSNILVNGQNGRVMLSDFGSCVLLPNKLPFKDTRIKPAYQEELHKIAGTPAFTAPELCNFEEQDVNIDGFQLDVWALGITIYCLLENSLPFWGENEFDTFQKIVSNKLSHRGDWLHEVVVSKLLHKDPLQRIKINELYALLQNPKKETGVRRFVSKLRKLSMKSKKKDKCSNDRQSDQVPTAPEIEFSDIDSDLSFAGSSFDEPVQIPGFMAADTKTTTAEVDTDSHASHEETNPSLSEPSYQDATSTPPRLKLTHEHNTRDTSPSPIKIDTPLKNLIRTQNTPESQRISKSAETPNSKLRSKANAQHNPQHNNTNILASRGTLDFKKYFNSPSKSGKSYEDRTNRSSHSSNTMEDIRKYLKYADG</sequence>
<dbReference type="PANTHER" id="PTHR43895:SF150">
    <property type="entry name" value="SERINE_THREONINE-PROTEIN KINASE STK11"/>
    <property type="match status" value="1"/>
</dbReference>
<dbReference type="AlphaFoldDB" id="A0A1G4KMF4"/>
<feature type="compositionally biased region" description="Polar residues" evidence="7">
    <location>
        <begin position="483"/>
        <end position="498"/>
    </location>
</feature>
<dbReference type="PROSITE" id="PS50011">
    <property type="entry name" value="PROTEIN_KINASE_DOM"/>
    <property type="match status" value="1"/>
</dbReference>
<feature type="region of interest" description="Disordered" evidence="7">
    <location>
        <begin position="413"/>
        <end position="434"/>
    </location>
</feature>
<dbReference type="GO" id="GO:0004674">
    <property type="term" value="F:protein serine/threonine kinase activity"/>
    <property type="evidence" value="ECO:0007669"/>
    <property type="project" value="UniProtKB-KW"/>
</dbReference>
<dbReference type="SUPFAM" id="SSF56112">
    <property type="entry name" value="Protein kinase-like (PK-like)"/>
    <property type="match status" value="1"/>
</dbReference>
<keyword evidence="3 6" id="KW-0547">Nucleotide-binding</keyword>
<name>A0A1G4KMF4_9SACH</name>
<dbReference type="GO" id="GO:0005524">
    <property type="term" value="F:ATP binding"/>
    <property type="evidence" value="ECO:0007669"/>
    <property type="project" value="UniProtKB-UniRule"/>
</dbReference>
<dbReference type="Proteomes" id="UP000189911">
    <property type="component" value="Chromosome H"/>
</dbReference>
<reference evidence="10" key="1">
    <citation type="submission" date="2016-03" db="EMBL/GenBank/DDBJ databases">
        <authorList>
            <person name="Devillers Hugo."/>
        </authorList>
    </citation>
    <scope>NUCLEOTIDE SEQUENCE [LARGE SCALE GENOMIC DNA]</scope>
</reference>
<keyword evidence="4" id="KW-0418">Kinase</keyword>
<dbReference type="SMART" id="SM00220">
    <property type="entry name" value="S_TKc"/>
    <property type="match status" value="1"/>
</dbReference>
<accession>A0A1G4KMF4</accession>
<evidence type="ECO:0000259" key="8">
    <source>
        <dbReference type="PROSITE" id="PS50011"/>
    </source>
</evidence>
<dbReference type="Pfam" id="PF00069">
    <property type="entry name" value="Pkinase"/>
    <property type="match status" value="1"/>
</dbReference>
<keyword evidence="2" id="KW-0808">Transferase</keyword>
<feature type="compositionally biased region" description="Basic and acidic residues" evidence="7">
    <location>
        <begin position="473"/>
        <end position="482"/>
    </location>
</feature>
<evidence type="ECO:0000256" key="2">
    <source>
        <dbReference type="ARBA" id="ARBA00022679"/>
    </source>
</evidence>